<keyword evidence="8" id="KW-1185">Reference proteome</keyword>
<dbReference type="InParanoid" id="A0A2P6NG30"/>
<dbReference type="GO" id="GO:0003723">
    <property type="term" value="F:RNA binding"/>
    <property type="evidence" value="ECO:0007669"/>
    <property type="project" value="TreeGrafter"/>
</dbReference>
<dbReference type="Proteomes" id="UP000241769">
    <property type="component" value="Unassembled WGS sequence"/>
</dbReference>
<comment type="caution">
    <text evidence="7">The sequence shown here is derived from an EMBL/GenBank/DDBJ whole genome shotgun (WGS) entry which is preliminary data.</text>
</comment>
<name>A0A2P6NG30_9EUKA</name>
<dbReference type="PANTHER" id="PTHR10064:SF0">
    <property type="entry name" value="FI24544P1-RELATED"/>
    <property type="match status" value="1"/>
</dbReference>
<keyword evidence="2 7" id="KW-0689">Ribosomal protein</keyword>
<feature type="compositionally biased region" description="Low complexity" evidence="6">
    <location>
        <begin position="1"/>
        <end position="19"/>
    </location>
</feature>
<sequence length="145" mass="16175">MPATPKATPAATEASAQPTKVAAPKGKKTTKVAQKKTLKFTIDCSQPVDDGILDPSSFEKFLHDKIKVAGKAGNLGDAVSVSRDKSKLTVTATTAFSKRYLKYLTKKYLKKHQLRDWLRVIAKTKGSYELKYFNIHDQEEQEDEE</sequence>
<dbReference type="AlphaFoldDB" id="A0A2P6NG30"/>
<dbReference type="PANTHER" id="PTHR10064">
    <property type="entry name" value="60S RIBOSOMAL PROTEIN L22"/>
    <property type="match status" value="1"/>
</dbReference>
<evidence type="ECO:0000256" key="3">
    <source>
        <dbReference type="ARBA" id="ARBA00023274"/>
    </source>
</evidence>
<proteinExistence type="inferred from homology"/>
<dbReference type="Gene3D" id="3.30.1360.210">
    <property type="match status" value="1"/>
</dbReference>
<reference evidence="7 8" key="1">
    <citation type="journal article" date="2018" name="Genome Biol. Evol.">
        <title>Multiple Roots of Fruiting Body Formation in Amoebozoa.</title>
        <authorList>
            <person name="Hillmann F."/>
            <person name="Forbes G."/>
            <person name="Novohradska S."/>
            <person name="Ferling I."/>
            <person name="Riege K."/>
            <person name="Groth M."/>
            <person name="Westermann M."/>
            <person name="Marz M."/>
            <person name="Spaller T."/>
            <person name="Winckler T."/>
            <person name="Schaap P."/>
            <person name="Glockner G."/>
        </authorList>
    </citation>
    <scope>NUCLEOTIDE SEQUENCE [LARGE SCALE GENOMIC DNA]</scope>
    <source>
        <strain evidence="7 8">Jena</strain>
    </source>
</reference>
<dbReference type="InterPro" id="IPR002671">
    <property type="entry name" value="Ribosomal_eL22"/>
</dbReference>
<dbReference type="GO" id="GO:0005737">
    <property type="term" value="C:cytoplasm"/>
    <property type="evidence" value="ECO:0007669"/>
    <property type="project" value="UniProtKB-ARBA"/>
</dbReference>
<dbReference type="FunFam" id="3.30.1360.210:FF:000001">
    <property type="entry name" value="60S ribosomal protein L22 1"/>
    <property type="match status" value="1"/>
</dbReference>
<dbReference type="GO" id="GO:0002181">
    <property type="term" value="P:cytoplasmic translation"/>
    <property type="evidence" value="ECO:0007669"/>
    <property type="project" value="TreeGrafter"/>
</dbReference>
<dbReference type="GO" id="GO:0005840">
    <property type="term" value="C:ribosome"/>
    <property type="evidence" value="ECO:0007669"/>
    <property type="project" value="UniProtKB-KW"/>
</dbReference>
<dbReference type="EMBL" id="MDYQ01000093">
    <property type="protein sequence ID" value="PRP82916.1"/>
    <property type="molecule type" value="Genomic_DNA"/>
</dbReference>
<dbReference type="InterPro" id="IPR038526">
    <property type="entry name" value="Ribosomal_eL22_sf"/>
</dbReference>
<evidence type="ECO:0000256" key="4">
    <source>
        <dbReference type="ARBA" id="ARBA00040613"/>
    </source>
</evidence>
<protein>
    <recommendedName>
        <fullName evidence="4">Large ribosomal subunit protein eL22</fullName>
    </recommendedName>
    <alternativeName>
        <fullName evidence="5">60S ribosomal protein L22</fullName>
    </alternativeName>
</protein>
<gene>
    <name evidence="7" type="ORF">PROFUN_06693</name>
</gene>
<dbReference type="Pfam" id="PF01776">
    <property type="entry name" value="Ribosomal_L22e"/>
    <property type="match status" value="1"/>
</dbReference>
<dbReference type="STRING" id="1890364.A0A2P6NG30"/>
<organism evidence="7 8">
    <name type="scientific">Planoprotostelium fungivorum</name>
    <dbReference type="NCBI Taxonomy" id="1890364"/>
    <lineage>
        <taxon>Eukaryota</taxon>
        <taxon>Amoebozoa</taxon>
        <taxon>Evosea</taxon>
        <taxon>Variosea</taxon>
        <taxon>Cavosteliida</taxon>
        <taxon>Cavosteliaceae</taxon>
        <taxon>Planoprotostelium</taxon>
    </lineage>
</organism>
<evidence type="ECO:0000313" key="8">
    <source>
        <dbReference type="Proteomes" id="UP000241769"/>
    </source>
</evidence>
<evidence type="ECO:0000256" key="6">
    <source>
        <dbReference type="SAM" id="MobiDB-lite"/>
    </source>
</evidence>
<dbReference type="GO" id="GO:0003735">
    <property type="term" value="F:structural constituent of ribosome"/>
    <property type="evidence" value="ECO:0007669"/>
    <property type="project" value="InterPro"/>
</dbReference>
<evidence type="ECO:0000313" key="7">
    <source>
        <dbReference type="EMBL" id="PRP82916.1"/>
    </source>
</evidence>
<evidence type="ECO:0000256" key="1">
    <source>
        <dbReference type="ARBA" id="ARBA00007817"/>
    </source>
</evidence>
<keyword evidence="3" id="KW-0687">Ribonucleoprotein</keyword>
<accession>A0A2P6NG30</accession>
<evidence type="ECO:0000256" key="5">
    <source>
        <dbReference type="ARBA" id="ARBA00041214"/>
    </source>
</evidence>
<comment type="similarity">
    <text evidence="1">Belongs to the eukaryotic ribosomal protein eL22 family.</text>
</comment>
<dbReference type="OrthoDB" id="10259820at2759"/>
<feature type="region of interest" description="Disordered" evidence="6">
    <location>
        <begin position="1"/>
        <end position="28"/>
    </location>
</feature>
<dbReference type="FunCoup" id="A0A2P6NG30">
    <property type="interactions" value="538"/>
</dbReference>
<evidence type="ECO:0000256" key="2">
    <source>
        <dbReference type="ARBA" id="ARBA00022980"/>
    </source>
</evidence>
<dbReference type="GO" id="GO:1990904">
    <property type="term" value="C:ribonucleoprotein complex"/>
    <property type="evidence" value="ECO:0007669"/>
    <property type="project" value="UniProtKB-KW"/>
</dbReference>